<keyword evidence="3" id="KW-0418">Kinase</keyword>
<feature type="region of interest" description="Disordered" evidence="4">
    <location>
        <begin position="241"/>
        <end position="279"/>
    </location>
</feature>
<feature type="domain" description="Alpha-type protein kinase" evidence="5">
    <location>
        <begin position="302"/>
        <end position="561"/>
    </location>
</feature>
<evidence type="ECO:0000313" key="7">
    <source>
        <dbReference type="Proteomes" id="UP000076842"/>
    </source>
</evidence>
<dbReference type="CDD" id="cd04515">
    <property type="entry name" value="Alpha_kinase"/>
    <property type="match status" value="1"/>
</dbReference>
<accession>A0A165FA66</accession>
<evidence type="ECO:0000313" key="6">
    <source>
        <dbReference type="EMBL" id="KZT56457.1"/>
    </source>
</evidence>
<dbReference type="SUPFAM" id="SSF56112">
    <property type="entry name" value="Protein kinase-like (PK-like)"/>
    <property type="match status" value="1"/>
</dbReference>
<dbReference type="OrthoDB" id="2744370at2759"/>
<proteinExistence type="predicted"/>
<gene>
    <name evidence="6" type="ORF">CALCODRAFT_509436</name>
</gene>
<dbReference type="STRING" id="1353952.A0A165FA66"/>
<dbReference type="InterPro" id="IPR011009">
    <property type="entry name" value="Kinase-like_dom_sf"/>
</dbReference>
<dbReference type="InterPro" id="IPR004166">
    <property type="entry name" value="a-kinase_dom"/>
</dbReference>
<keyword evidence="1" id="KW-0723">Serine/threonine-protein kinase</keyword>
<evidence type="ECO:0000256" key="1">
    <source>
        <dbReference type="ARBA" id="ARBA00022527"/>
    </source>
</evidence>
<dbReference type="AlphaFoldDB" id="A0A165FA66"/>
<evidence type="ECO:0000256" key="2">
    <source>
        <dbReference type="ARBA" id="ARBA00022679"/>
    </source>
</evidence>
<dbReference type="Pfam" id="PF02816">
    <property type="entry name" value="Alpha_kinase"/>
    <property type="match status" value="1"/>
</dbReference>
<keyword evidence="2" id="KW-0808">Transferase</keyword>
<dbReference type="InParanoid" id="A0A165FA66"/>
<dbReference type="GO" id="GO:0005524">
    <property type="term" value="F:ATP binding"/>
    <property type="evidence" value="ECO:0007669"/>
    <property type="project" value="InterPro"/>
</dbReference>
<dbReference type="PROSITE" id="PS51158">
    <property type="entry name" value="ALPHA_KINASE"/>
    <property type="match status" value="1"/>
</dbReference>
<sequence>MQWKSLIGVGQNKMLESQLAGVQAKGREQGNAVSRTTQETLAKMVEKHSIARARTMAEGGASPAKVRTGMAGPLQSLKVRLLTIKIISVVCMPKRTPMGMVLNEVVPSDTLWSEVRGALVSAISTKTKRNIRYSCPIVQDATQFELALSGSDFLDGSEDGTVEQLWTKHTHPQFSFLHVSQKNTKDRHLPLRAVVWLPGPYAEALRGKDVFQDPVMSNGESSSLTSNFNSMASSAFGASLRARCPPPRQSPTRLAPKYATGQSTPTRSRRLLHGSAEEHTTSLVSITKSGVGRAAGTRLYSSMIIKTRTFVVDEYSILIDPSDCQAELVKRNSLPFELRVKNQEGTVYPYAAKELFQDETGQRPSFIGNKGHLLQELARVEQARDILDAFKERCRLHGVQHYPLEINACTLYEVALPPEQGRAWLVEPYIGLDPPRKFSGTDAAGHHAAEDEAGATVDCFAHFSLLYTEGTLVLVDLQGIERKNPFPGLRRDMPIVLFDVQTHTKPQKELANWPTKAGRIPGRFHWEQVPLPRSVIVTEKAYQHRSLQKIRSPILLWLPSVGSILLFERMANGLVAPAEVRSVDDVKKQATLKWCESIRWGEVAQPTESTFEATFAVCHEAMARLMDEWHTAMHAPGQIRTRSTRIQSESEWIKERQVDLYPHEVDAIADWLSYDVLPQCIKTAPDTSSDALRELGMGPGLLLGGLAVAICLLEKGAECFDLSTMYEQKHRLRRPLQPEVLRTWDVMLKAYLPLGSTDQAEFVETHQLKVDDWQMVVGGFHLANVEDVEMLE</sequence>
<evidence type="ECO:0000256" key="3">
    <source>
        <dbReference type="ARBA" id="ARBA00022777"/>
    </source>
</evidence>
<dbReference type="GO" id="GO:0004674">
    <property type="term" value="F:protein serine/threonine kinase activity"/>
    <property type="evidence" value="ECO:0007669"/>
    <property type="project" value="UniProtKB-KW"/>
</dbReference>
<dbReference type="Proteomes" id="UP000076842">
    <property type="component" value="Unassembled WGS sequence"/>
</dbReference>
<evidence type="ECO:0000259" key="5">
    <source>
        <dbReference type="PROSITE" id="PS51158"/>
    </source>
</evidence>
<organism evidence="6 7">
    <name type="scientific">Calocera cornea HHB12733</name>
    <dbReference type="NCBI Taxonomy" id="1353952"/>
    <lineage>
        <taxon>Eukaryota</taxon>
        <taxon>Fungi</taxon>
        <taxon>Dikarya</taxon>
        <taxon>Basidiomycota</taxon>
        <taxon>Agaricomycotina</taxon>
        <taxon>Dacrymycetes</taxon>
        <taxon>Dacrymycetales</taxon>
        <taxon>Dacrymycetaceae</taxon>
        <taxon>Calocera</taxon>
    </lineage>
</organism>
<keyword evidence="7" id="KW-1185">Reference proteome</keyword>
<name>A0A165FA66_9BASI</name>
<protein>
    <recommendedName>
        <fullName evidence="5">Alpha-type protein kinase domain-containing protein</fullName>
    </recommendedName>
</protein>
<dbReference type="EMBL" id="KV423977">
    <property type="protein sequence ID" value="KZT56457.1"/>
    <property type="molecule type" value="Genomic_DNA"/>
</dbReference>
<reference evidence="6 7" key="1">
    <citation type="journal article" date="2016" name="Mol. Biol. Evol.">
        <title>Comparative Genomics of Early-Diverging Mushroom-Forming Fungi Provides Insights into the Origins of Lignocellulose Decay Capabilities.</title>
        <authorList>
            <person name="Nagy L.G."/>
            <person name="Riley R."/>
            <person name="Tritt A."/>
            <person name="Adam C."/>
            <person name="Daum C."/>
            <person name="Floudas D."/>
            <person name="Sun H."/>
            <person name="Yadav J.S."/>
            <person name="Pangilinan J."/>
            <person name="Larsson K.H."/>
            <person name="Matsuura K."/>
            <person name="Barry K."/>
            <person name="Labutti K."/>
            <person name="Kuo R."/>
            <person name="Ohm R.A."/>
            <person name="Bhattacharya S.S."/>
            <person name="Shirouzu T."/>
            <person name="Yoshinaga Y."/>
            <person name="Martin F.M."/>
            <person name="Grigoriev I.V."/>
            <person name="Hibbett D.S."/>
        </authorList>
    </citation>
    <scope>NUCLEOTIDE SEQUENCE [LARGE SCALE GENOMIC DNA]</scope>
    <source>
        <strain evidence="6 7">HHB12733</strain>
    </source>
</reference>
<evidence type="ECO:0000256" key="4">
    <source>
        <dbReference type="SAM" id="MobiDB-lite"/>
    </source>
</evidence>
<dbReference type="Gene3D" id="3.20.200.10">
    <property type="entry name" value="MHCK/EF2 kinase"/>
    <property type="match status" value="1"/>
</dbReference>